<dbReference type="NCBIfam" id="TIGR00378">
    <property type="entry name" value="cax"/>
    <property type="match status" value="1"/>
</dbReference>
<evidence type="ECO:0000313" key="12">
    <source>
        <dbReference type="Proteomes" id="UP000479293"/>
    </source>
</evidence>
<keyword evidence="12" id="KW-1185">Reference proteome</keyword>
<feature type="transmembrane region" description="Helical" evidence="9">
    <location>
        <begin position="340"/>
        <end position="360"/>
    </location>
</feature>
<dbReference type="GO" id="GO:0016020">
    <property type="term" value="C:membrane"/>
    <property type="evidence" value="ECO:0007669"/>
    <property type="project" value="InterPro"/>
</dbReference>
<evidence type="ECO:0000256" key="3">
    <source>
        <dbReference type="ARBA" id="ARBA00022568"/>
    </source>
</evidence>
<feature type="transmembrane region" description="Helical" evidence="9">
    <location>
        <begin position="54"/>
        <end position="78"/>
    </location>
</feature>
<feature type="transmembrane region" description="Helical" evidence="9">
    <location>
        <begin position="90"/>
        <end position="111"/>
    </location>
</feature>
<evidence type="ECO:0000313" key="11">
    <source>
        <dbReference type="EMBL" id="MPR35145.1"/>
    </source>
</evidence>
<evidence type="ECO:0000256" key="7">
    <source>
        <dbReference type="ARBA" id="ARBA00023065"/>
    </source>
</evidence>
<protein>
    <recommendedName>
        <fullName evidence="9">Ca(2+)/H(+) antiporter</fullName>
    </recommendedName>
</protein>
<dbReference type="GO" id="GO:0012505">
    <property type="term" value="C:endomembrane system"/>
    <property type="evidence" value="ECO:0007669"/>
    <property type="project" value="UniProtKB-SubCell"/>
</dbReference>
<comment type="function">
    <text evidence="9">Ca(+)/H(+) antiporter that extrudes calcium in exchange for external protons.</text>
</comment>
<accession>A0A7C9F4K2</accession>
<evidence type="ECO:0000256" key="6">
    <source>
        <dbReference type="ARBA" id="ARBA00022989"/>
    </source>
</evidence>
<feature type="transmembrane region" description="Helical" evidence="9">
    <location>
        <begin position="209"/>
        <end position="227"/>
    </location>
</feature>
<evidence type="ECO:0000256" key="2">
    <source>
        <dbReference type="ARBA" id="ARBA00022448"/>
    </source>
</evidence>
<keyword evidence="9" id="KW-0050">Antiport</keyword>
<dbReference type="Pfam" id="PF01699">
    <property type="entry name" value="Na_Ca_ex"/>
    <property type="match status" value="2"/>
</dbReference>
<feature type="transmembrane region" description="Helical" evidence="9">
    <location>
        <begin position="25"/>
        <end position="42"/>
    </location>
</feature>
<keyword evidence="4 9" id="KW-0812">Transmembrane</keyword>
<keyword evidence="8 9" id="KW-0472">Membrane</keyword>
<dbReference type="RefSeq" id="WP_152761946.1">
    <property type="nucleotide sequence ID" value="NZ_WHLY01000002.1"/>
</dbReference>
<keyword evidence="5 9" id="KW-0106">Calcium</keyword>
<dbReference type="AlphaFoldDB" id="A0A7C9F4K2"/>
<keyword evidence="2 9" id="KW-0813">Transport</keyword>
<feature type="transmembrane region" description="Helical" evidence="9">
    <location>
        <begin position="282"/>
        <end position="305"/>
    </location>
</feature>
<evidence type="ECO:0000256" key="9">
    <source>
        <dbReference type="RuleBase" id="RU365028"/>
    </source>
</evidence>
<evidence type="ECO:0000256" key="8">
    <source>
        <dbReference type="ARBA" id="ARBA00023136"/>
    </source>
</evidence>
<comment type="caution">
    <text evidence="11">The sequence shown here is derived from an EMBL/GenBank/DDBJ whole genome shotgun (WGS) entry which is preliminary data.</text>
</comment>
<evidence type="ECO:0000256" key="4">
    <source>
        <dbReference type="ARBA" id="ARBA00022692"/>
    </source>
</evidence>
<organism evidence="11 12">
    <name type="scientific">Salmonirosea aquatica</name>
    <dbReference type="NCBI Taxonomy" id="2654236"/>
    <lineage>
        <taxon>Bacteria</taxon>
        <taxon>Pseudomonadati</taxon>
        <taxon>Bacteroidota</taxon>
        <taxon>Cytophagia</taxon>
        <taxon>Cytophagales</taxon>
        <taxon>Spirosomataceae</taxon>
        <taxon>Salmonirosea</taxon>
    </lineage>
</organism>
<evidence type="ECO:0000259" key="10">
    <source>
        <dbReference type="Pfam" id="PF01699"/>
    </source>
</evidence>
<sequence length="362" mass="38529">MIFRWLLLLIPISLGLQYFFEVPPLVNFVVAILAIIPLAEWIRQATEQLADQLGATIGGLLNVTFGNMAELLLAIFVLMDGKTDVVKGQITGSIIGNSLLGLGLAIVVGTWGRSKQTFNKESAGQLSSLLILSVIALLLPALFHYTERGIAGPATTGDLEEKLSLGVSVVLIVVYLANLVYTLKTHRDVFESAGHHKPETPEPDDEKPWPKWVAVAVLVVGTAFTAWEAEIVSGGLEAAAEGLGLSTFFLGVVVLAIIGNAAEYVAAIYFARQNQMTTVMGITVGSTIQVALLIAPLLVIISYLIGAPMNLVFANPLELIAIAAVAFIVNAIAHDGETTWFEGVLLIAVYVVLGMAFLLVGP</sequence>
<keyword evidence="6 9" id="KW-1133">Transmembrane helix</keyword>
<feature type="transmembrane region" description="Helical" evidence="9">
    <location>
        <begin position="247"/>
        <end position="270"/>
    </location>
</feature>
<evidence type="ECO:0000256" key="1">
    <source>
        <dbReference type="ARBA" id="ARBA00004127"/>
    </source>
</evidence>
<comment type="subcellular location">
    <subcellularLocation>
        <location evidence="1">Endomembrane system</location>
        <topology evidence="1">Multi-pass membrane protein</topology>
    </subcellularLocation>
</comment>
<dbReference type="Proteomes" id="UP000479293">
    <property type="component" value="Unassembled WGS sequence"/>
</dbReference>
<dbReference type="InterPro" id="IPR004837">
    <property type="entry name" value="NaCa_Exmemb"/>
</dbReference>
<dbReference type="InterPro" id="IPR004713">
    <property type="entry name" value="CaH_exchang"/>
</dbReference>
<reference evidence="11 12" key="1">
    <citation type="submission" date="2019-10" db="EMBL/GenBank/DDBJ databases">
        <title>Draft Genome Sequence of Cytophagaceae sp. SJW1-29.</title>
        <authorList>
            <person name="Choi A."/>
        </authorList>
    </citation>
    <scope>NUCLEOTIDE SEQUENCE [LARGE SCALE GENOMIC DNA]</scope>
    <source>
        <strain evidence="11 12">SJW1-29</strain>
    </source>
</reference>
<dbReference type="PANTHER" id="PTHR31503">
    <property type="entry name" value="VACUOLAR CALCIUM ION TRANSPORTER"/>
    <property type="match status" value="1"/>
</dbReference>
<dbReference type="EMBL" id="WHLY01000002">
    <property type="protein sequence ID" value="MPR35145.1"/>
    <property type="molecule type" value="Genomic_DNA"/>
</dbReference>
<dbReference type="InterPro" id="IPR004798">
    <property type="entry name" value="CAX-like"/>
</dbReference>
<feature type="domain" description="Sodium/calcium exchanger membrane region" evidence="10">
    <location>
        <begin position="214"/>
        <end position="353"/>
    </location>
</feature>
<dbReference type="PANTHER" id="PTHR31503:SF22">
    <property type="entry name" value="VACUOLAR CALCIUM ION TRANSPORTER"/>
    <property type="match status" value="1"/>
</dbReference>
<feature type="transmembrane region" description="Helical" evidence="9">
    <location>
        <begin position="311"/>
        <end position="333"/>
    </location>
</feature>
<comment type="similarity">
    <text evidence="9">Belongs to the Ca(2+):cation antiporter (CaCA) (TC 2.A.19) family.</text>
</comment>
<keyword evidence="3 9" id="KW-0109">Calcium transport</keyword>
<feature type="transmembrane region" description="Helical" evidence="9">
    <location>
        <begin position="123"/>
        <end position="143"/>
    </location>
</feature>
<proteinExistence type="inferred from homology"/>
<name>A0A7C9F4K2_9BACT</name>
<dbReference type="GO" id="GO:0006874">
    <property type="term" value="P:intracellular calcium ion homeostasis"/>
    <property type="evidence" value="ECO:0007669"/>
    <property type="project" value="TreeGrafter"/>
</dbReference>
<keyword evidence="7 9" id="KW-0406">Ion transport</keyword>
<comment type="caution">
    <text evidence="9">Lacks conserved residue(s) required for the propagation of feature annotation.</text>
</comment>
<feature type="transmembrane region" description="Helical" evidence="9">
    <location>
        <begin position="163"/>
        <end position="183"/>
    </location>
</feature>
<feature type="domain" description="Sodium/calcium exchanger membrane region" evidence="10">
    <location>
        <begin position="26"/>
        <end position="183"/>
    </location>
</feature>
<dbReference type="InterPro" id="IPR044880">
    <property type="entry name" value="NCX_ion-bd_dom_sf"/>
</dbReference>
<dbReference type="GO" id="GO:0015369">
    <property type="term" value="F:calcium:proton antiporter activity"/>
    <property type="evidence" value="ECO:0007669"/>
    <property type="project" value="UniProtKB-UniRule"/>
</dbReference>
<gene>
    <name evidence="11" type="primary">cax</name>
    <name evidence="11" type="ORF">GBK04_17775</name>
</gene>
<dbReference type="Gene3D" id="1.20.1420.30">
    <property type="entry name" value="NCX, central ion-binding region"/>
    <property type="match status" value="1"/>
</dbReference>
<evidence type="ECO:0000256" key="5">
    <source>
        <dbReference type="ARBA" id="ARBA00022837"/>
    </source>
</evidence>